<evidence type="ECO:0000259" key="1">
    <source>
        <dbReference type="Pfam" id="PF12038"/>
    </source>
</evidence>
<organism evidence="2">
    <name type="scientific">marine metagenome</name>
    <dbReference type="NCBI Taxonomy" id="408172"/>
    <lineage>
        <taxon>unclassified sequences</taxon>
        <taxon>metagenomes</taxon>
        <taxon>ecological metagenomes</taxon>
    </lineage>
</organism>
<feature type="non-terminal residue" evidence="2">
    <location>
        <position position="73"/>
    </location>
</feature>
<accession>A0A382X5T5</accession>
<reference evidence="2" key="1">
    <citation type="submission" date="2018-05" db="EMBL/GenBank/DDBJ databases">
        <authorList>
            <person name="Lanie J.A."/>
            <person name="Ng W.-L."/>
            <person name="Kazmierczak K.M."/>
            <person name="Andrzejewski T.M."/>
            <person name="Davidsen T.M."/>
            <person name="Wayne K.J."/>
            <person name="Tettelin H."/>
            <person name="Glass J.I."/>
            <person name="Rusch D."/>
            <person name="Podicherti R."/>
            <person name="Tsui H.-C.T."/>
            <person name="Winkler M.E."/>
        </authorList>
    </citation>
    <scope>NUCLEOTIDE SEQUENCE</scope>
</reference>
<dbReference type="AlphaFoldDB" id="A0A382X5T5"/>
<dbReference type="Pfam" id="PF12038">
    <property type="entry name" value="QTMAN_N"/>
    <property type="match status" value="1"/>
</dbReference>
<proteinExistence type="predicted"/>
<name>A0A382X5T5_9ZZZZ</name>
<sequence>MNIVLIEPYFTGSHRNWAVGLQKHSSHTIELLTLPGSFWKWRMHGGAVTLARMFMESELSPDLILATDMLDVS</sequence>
<dbReference type="EMBL" id="UINC01165058">
    <property type="protein sequence ID" value="SVD66234.1"/>
    <property type="molecule type" value="Genomic_DNA"/>
</dbReference>
<gene>
    <name evidence="2" type="ORF">METZ01_LOCUS419088</name>
</gene>
<feature type="domain" description="tRNA-queuosine alpha-mannosyltransferase N-terminal" evidence="1">
    <location>
        <begin position="2"/>
        <end position="72"/>
    </location>
</feature>
<evidence type="ECO:0000313" key="2">
    <source>
        <dbReference type="EMBL" id="SVD66234.1"/>
    </source>
</evidence>
<dbReference type="InterPro" id="IPR022701">
    <property type="entry name" value="QTMAN_N"/>
</dbReference>
<protein>
    <recommendedName>
        <fullName evidence="1">tRNA-queuosine alpha-mannosyltransferase N-terminal domain-containing protein</fullName>
    </recommendedName>
</protein>